<dbReference type="SUPFAM" id="SSF56719">
    <property type="entry name" value="Type II DNA topoisomerase"/>
    <property type="match status" value="1"/>
</dbReference>
<dbReference type="SUPFAM" id="SSF55874">
    <property type="entry name" value="ATPase domain of HSP90 chaperone/DNA topoisomerase II/histidine kinase"/>
    <property type="match status" value="1"/>
</dbReference>
<evidence type="ECO:0000256" key="9">
    <source>
        <dbReference type="ARBA" id="ARBA00023029"/>
    </source>
</evidence>
<evidence type="ECO:0000256" key="4">
    <source>
        <dbReference type="ARBA" id="ARBA00012895"/>
    </source>
</evidence>
<dbReference type="PRINTS" id="PR01159">
    <property type="entry name" value="DNAGYRASEB"/>
</dbReference>
<name>A0A6J6T5W4_9ZZZZ</name>
<reference evidence="13" key="1">
    <citation type="submission" date="2020-05" db="EMBL/GenBank/DDBJ databases">
        <authorList>
            <person name="Chiriac C."/>
            <person name="Salcher M."/>
            <person name="Ghai R."/>
            <person name="Kavagutti S V."/>
        </authorList>
    </citation>
    <scope>NUCLEOTIDE SEQUENCE</scope>
</reference>
<dbReference type="Pfam" id="PF01751">
    <property type="entry name" value="Toprim"/>
    <property type="match status" value="1"/>
</dbReference>
<dbReference type="PANTHER" id="PTHR45866:SF1">
    <property type="entry name" value="DNA GYRASE SUBUNIT B, MITOCHONDRIAL"/>
    <property type="match status" value="1"/>
</dbReference>
<evidence type="ECO:0000256" key="10">
    <source>
        <dbReference type="ARBA" id="ARBA00023125"/>
    </source>
</evidence>
<dbReference type="Gene3D" id="3.40.50.670">
    <property type="match status" value="1"/>
</dbReference>
<evidence type="ECO:0000313" key="13">
    <source>
        <dbReference type="EMBL" id="CAB4742530.1"/>
    </source>
</evidence>
<keyword evidence="9" id="KW-0799">Topoisomerase</keyword>
<dbReference type="Pfam" id="PF00986">
    <property type="entry name" value="DNA_gyraseB_C"/>
    <property type="match status" value="1"/>
</dbReference>
<dbReference type="InterPro" id="IPR014721">
    <property type="entry name" value="Ribsml_uS5_D2-typ_fold_subgr"/>
</dbReference>
<evidence type="ECO:0000256" key="6">
    <source>
        <dbReference type="ARBA" id="ARBA00022741"/>
    </source>
</evidence>
<dbReference type="Pfam" id="PF00204">
    <property type="entry name" value="DNA_gyraseB"/>
    <property type="match status" value="1"/>
</dbReference>
<dbReference type="GO" id="GO:0005524">
    <property type="term" value="F:ATP binding"/>
    <property type="evidence" value="ECO:0007669"/>
    <property type="project" value="UniProtKB-KW"/>
</dbReference>
<evidence type="ECO:0000256" key="3">
    <source>
        <dbReference type="ARBA" id="ARBA00010708"/>
    </source>
</evidence>
<dbReference type="PROSITE" id="PS50880">
    <property type="entry name" value="TOPRIM"/>
    <property type="match status" value="1"/>
</dbReference>
<evidence type="ECO:0000256" key="11">
    <source>
        <dbReference type="ARBA" id="ARBA00023235"/>
    </source>
</evidence>
<dbReference type="GO" id="GO:0046872">
    <property type="term" value="F:metal ion binding"/>
    <property type="evidence" value="ECO:0007669"/>
    <property type="project" value="UniProtKB-KW"/>
</dbReference>
<evidence type="ECO:0000256" key="5">
    <source>
        <dbReference type="ARBA" id="ARBA00022723"/>
    </source>
</evidence>
<accession>A0A6J6T5W4</accession>
<dbReference type="InterPro" id="IPR001241">
    <property type="entry name" value="Topo_IIA"/>
</dbReference>
<evidence type="ECO:0000256" key="7">
    <source>
        <dbReference type="ARBA" id="ARBA00022840"/>
    </source>
</evidence>
<keyword evidence="11" id="KW-0413">Isomerase</keyword>
<dbReference type="FunFam" id="3.40.50.670:FF:000001">
    <property type="entry name" value="DNA topoisomerase 2"/>
    <property type="match status" value="1"/>
</dbReference>
<keyword evidence="5" id="KW-0479">Metal-binding</keyword>
<dbReference type="Pfam" id="PF02518">
    <property type="entry name" value="HATPase_c"/>
    <property type="match status" value="1"/>
</dbReference>
<comment type="catalytic activity">
    <reaction evidence="1">
        <text>ATP-dependent breakage, passage and rejoining of double-stranded DNA.</text>
        <dbReference type="EC" id="5.6.2.2"/>
    </reaction>
</comment>
<dbReference type="SMART" id="SM00387">
    <property type="entry name" value="HATPase_c"/>
    <property type="match status" value="1"/>
</dbReference>
<evidence type="ECO:0000259" key="12">
    <source>
        <dbReference type="PROSITE" id="PS50880"/>
    </source>
</evidence>
<sequence length="689" mass="74676">MAQPTSSSARNRTPAAYDAKSIQLLKGLEAVRKRPGMYIGGTGPEGLHHLVWELIDNSVDEAAAGFANLIEVTLHRDSSVEVSDNGRGIPIGKKDGKRTALEVVFTELHAGGKFGTGAYSSSGGLHGVGASVVNALAAKLIVEVDLDGATHRLSFENQLPGKFSATGKFTPGSTLEVVRKIPPRRTGTRVRFWPDLDIFDPGLSLEYEIIRDHCAQVCFLVPGLKVRLIDKRGSSPREPEEFVAKGGLADLVETLSLGESITEVITLHGQGTFEEKVPVDGIMQVVERTCTVDIAIRWVKGFEPVLCSFVNTIPTVEGGTHVAGFERAMTKVSNDVLLAGTKKLARFAKVGKDRAEKGDVQEGMVAAIKVTFPEPQFKGQTKQELGTPAIQSIVYEVVRDNFTNWIEGGGKKTHIAALRDKITQAVINRVTTKATLDARRKAANLNSGAMPDKLADCRRHGIDAELLIVEGDSAAGPAKAGRNAEYMAVLPLRGKVVNAGKSTLKQVIENAEAQALFTAVGAGSGADFNLDQARYGRIIILCDADVDGSHIRCLLLTLIYHYMRPLLEAGRVFAAQPPLYTVKVGDKVVHAFSDADKDRLTAELSSGNRKAENLQWVRFKGLGEMDVEELAVTCLDAETRILRRITMQDAEALIQAGDLFETLMGTDVARRRQFLLDHSELVDRDILDV</sequence>
<dbReference type="EC" id="5.6.2.2" evidence="4"/>
<dbReference type="InterPro" id="IPR003594">
    <property type="entry name" value="HATPase_dom"/>
</dbReference>
<dbReference type="InterPro" id="IPR036890">
    <property type="entry name" value="HATPase_C_sf"/>
</dbReference>
<dbReference type="PRINTS" id="PR00418">
    <property type="entry name" value="TPI2FAMILY"/>
</dbReference>
<dbReference type="Gene3D" id="3.30.565.10">
    <property type="entry name" value="Histidine kinase-like ATPase, C-terminal domain"/>
    <property type="match status" value="1"/>
</dbReference>
<dbReference type="PANTHER" id="PTHR45866">
    <property type="entry name" value="DNA GYRASE/TOPOISOMERASE SUBUNIT B"/>
    <property type="match status" value="1"/>
</dbReference>
<dbReference type="InterPro" id="IPR000565">
    <property type="entry name" value="Topo_IIA_B"/>
</dbReference>
<dbReference type="InterPro" id="IPR013506">
    <property type="entry name" value="Topo_IIA_bsu_dom2"/>
</dbReference>
<dbReference type="SMART" id="SM00433">
    <property type="entry name" value="TOP2c"/>
    <property type="match status" value="1"/>
</dbReference>
<organism evidence="13">
    <name type="scientific">freshwater metagenome</name>
    <dbReference type="NCBI Taxonomy" id="449393"/>
    <lineage>
        <taxon>unclassified sequences</taxon>
        <taxon>metagenomes</taxon>
        <taxon>ecological metagenomes</taxon>
    </lineage>
</organism>
<dbReference type="EMBL" id="CAEZYU010000046">
    <property type="protein sequence ID" value="CAB4742530.1"/>
    <property type="molecule type" value="Genomic_DNA"/>
</dbReference>
<dbReference type="InterPro" id="IPR013760">
    <property type="entry name" value="Topo_IIA-like_dom_sf"/>
</dbReference>
<keyword evidence="6" id="KW-0547">Nucleotide-binding</keyword>
<dbReference type="InterPro" id="IPR002288">
    <property type="entry name" value="DNA_gyrase_B_C"/>
</dbReference>
<dbReference type="InterPro" id="IPR013759">
    <property type="entry name" value="Topo_IIA_B_C"/>
</dbReference>
<evidence type="ECO:0000256" key="8">
    <source>
        <dbReference type="ARBA" id="ARBA00022842"/>
    </source>
</evidence>
<dbReference type="GO" id="GO:0003677">
    <property type="term" value="F:DNA binding"/>
    <property type="evidence" value="ECO:0007669"/>
    <property type="project" value="UniProtKB-KW"/>
</dbReference>
<gene>
    <name evidence="13" type="ORF">UFOPK2766_01136</name>
</gene>
<evidence type="ECO:0000256" key="2">
    <source>
        <dbReference type="ARBA" id="ARBA00001946"/>
    </source>
</evidence>
<dbReference type="AlphaFoldDB" id="A0A6J6T5W4"/>
<dbReference type="InterPro" id="IPR006171">
    <property type="entry name" value="TOPRIM_dom"/>
</dbReference>
<feature type="domain" description="Toprim" evidence="12">
    <location>
        <begin position="464"/>
        <end position="578"/>
    </location>
</feature>
<dbReference type="SUPFAM" id="SSF54211">
    <property type="entry name" value="Ribosomal protein S5 domain 2-like"/>
    <property type="match status" value="1"/>
</dbReference>
<dbReference type="Gene3D" id="3.30.230.10">
    <property type="match status" value="1"/>
</dbReference>
<dbReference type="InterPro" id="IPR020568">
    <property type="entry name" value="Ribosomal_Su5_D2-typ_SF"/>
</dbReference>
<evidence type="ECO:0000256" key="1">
    <source>
        <dbReference type="ARBA" id="ARBA00000185"/>
    </source>
</evidence>
<keyword evidence="7" id="KW-0067">ATP-binding</keyword>
<dbReference type="GO" id="GO:0006265">
    <property type="term" value="P:DNA topological change"/>
    <property type="evidence" value="ECO:0007669"/>
    <property type="project" value="InterPro"/>
</dbReference>
<comment type="cofactor">
    <cofactor evidence="2">
        <name>Mg(2+)</name>
        <dbReference type="ChEBI" id="CHEBI:18420"/>
    </cofactor>
</comment>
<dbReference type="InterPro" id="IPR018522">
    <property type="entry name" value="TopoIIA_CS"/>
</dbReference>
<comment type="similarity">
    <text evidence="3">Belongs to the type II topoisomerase GyrB family.</text>
</comment>
<dbReference type="CDD" id="cd16928">
    <property type="entry name" value="HATPase_GyrB-like"/>
    <property type="match status" value="1"/>
</dbReference>
<keyword evidence="8" id="KW-0460">Magnesium</keyword>
<keyword evidence="10" id="KW-0238">DNA-binding</keyword>
<proteinExistence type="inferred from homology"/>
<dbReference type="GO" id="GO:0003918">
    <property type="term" value="F:DNA topoisomerase type II (double strand cut, ATP-hydrolyzing) activity"/>
    <property type="evidence" value="ECO:0007669"/>
    <property type="project" value="UniProtKB-EC"/>
</dbReference>
<protein>
    <recommendedName>
        <fullName evidence="4">DNA topoisomerase (ATP-hydrolyzing)</fullName>
        <ecNumber evidence="4">5.6.2.2</ecNumber>
    </recommendedName>
</protein>
<dbReference type="PROSITE" id="PS00177">
    <property type="entry name" value="TOPOISOMERASE_II"/>
    <property type="match status" value="1"/>
</dbReference>